<protein>
    <recommendedName>
        <fullName evidence="4">Sporulation initiation inhibitor protein Soj</fullName>
    </recommendedName>
</protein>
<dbReference type="CDD" id="cd02042">
    <property type="entry name" value="ParAB_family"/>
    <property type="match status" value="1"/>
</dbReference>
<comment type="similarity">
    <text evidence="1">Belongs to the ParA family.</text>
</comment>
<dbReference type="AlphaFoldDB" id="A0A6I2RIN2"/>
<feature type="domain" description="AAA" evidence="5">
    <location>
        <begin position="70"/>
        <end position="261"/>
    </location>
</feature>
<dbReference type="PANTHER" id="PTHR13696">
    <property type="entry name" value="P-LOOP CONTAINING NUCLEOSIDE TRIPHOSPHATE HYDROLASE"/>
    <property type="match status" value="1"/>
</dbReference>
<comment type="caution">
    <text evidence="6">The sequence shown here is derived from an EMBL/GenBank/DDBJ whole genome shotgun (WGS) entry which is preliminary data.</text>
</comment>
<dbReference type="Gene3D" id="3.40.50.300">
    <property type="entry name" value="P-loop containing nucleotide triphosphate hydrolases"/>
    <property type="match status" value="1"/>
</dbReference>
<dbReference type="Proteomes" id="UP000429811">
    <property type="component" value="Unassembled WGS sequence"/>
</dbReference>
<dbReference type="PANTHER" id="PTHR13696:SF99">
    <property type="entry name" value="COBYRINIC ACID AC-DIAMIDE SYNTHASE"/>
    <property type="match status" value="1"/>
</dbReference>
<evidence type="ECO:0000256" key="3">
    <source>
        <dbReference type="ARBA" id="ARBA00062323"/>
    </source>
</evidence>
<reference evidence="6 7" key="1">
    <citation type="journal article" date="2019" name="Nat. Med.">
        <title>A library of human gut bacterial isolates paired with longitudinal multiomics data enables mechanistic microbiome research.</title>
        <authorList>
            <person name="Poyet M."/>
            <person name="Groussin M."/>
            <person name="Gibbons S.M."/>
            <person name="Avila-Pacheco J."/>
            <person name="Jiang X."/>
            <person name="Kearney S.M."/>
            <person name="Perrotta A.R."/>
            <person name="Berdy B."/>
            <person name="Zhao S."/>
            <person name="Lieberman T.D."/>
            <person name="Swanson P.K."/>
            <person name="Smith M."/>
            <person name="Roesemann S."/>
            <person name="Alexander J.E."/>
            <person name="Rich S.A."/>
            <person name="Livny J."/>
            <person name="Vlamakis H."/>
            <person name="Clish C."/>
            <person name="Bullock K."/>
            <person name="Deik A."/>
            <person name="Scott J."/>
            <person name="Pierce K.A."/>
            <person name="Xavier R.J."/>
            <person name="Alm E.J."/>
        </authorList>
    </citation>
    <scope>NUCLEOTIDE SEQUENCE [LARGE SCALE GENOMIC DNA]</scope>
    <source>
        <strain evidence="6 7">BIOML-A5</strain>
    </source>
</reference>
<organism evidence="6 7">
    <name type="scientific">Flavonifractor plautii</name>
    <name type="common">Fusobacterium plautii</name>
    <dbReference type="NCBI Taxonomy" id="292800"/>
    <lineage>
        <taxon>Bacteria</taxon>
        <taxon>Bacillati</taxon>
        <taxon>Bacillota</taxon>
        <taxon>Clostridia</taxon>
        <taxon>Eubacteriales</taxon>
        <taxon>Oscillospiraceae</taxon>
        <taxon>Flavonifractor</taxon>
    </lineage>
</organism>
<dbReference type="InterPro" id="IPR027417">
    <property type="entry name" value="P-loop_NTPase"/>
</dbReference>
<dbReference type="Pfam" id="PF13614">
    <property type="entry name" value="AAA_31"/>
    <property type="match status" value="1"/>
</dbReference>
<dbReference type="EMBL" id="WKPO01000016">
    <property type="protein sequence ID" value="MSB49430.1"/>
    <property type="molecule type" value="Genomic_DNA"/>
</dbReference>
<sequence length="341" mass="36606">MAVVSLILSKFQNIFAIFVGSDISILHKKGGQSCRSELETLTPGITPRVGVSYSGFNSHERKRVHRMAIILAITNSKGGVGKTTTCANLGAALSAAGKAVLLVDNDPQGDLTKVMRSDPKSLKYTLANLMNAVLDDTEPELFVNRAVIEGAGIHYIPANSKLAGVSSRLVALQMSSRYRGGETGGTPCELVMARVLELFQSQYDYILIDCGHSMDLLTINALAAAHQAIVPVQAHYLAMEDMADTLEVIQTIRQGINPKLAVGGILLTMYQGRTNLCRGIQDEIQADYGNAFTVFSSPIDFSIRVAEHPIGAASIFAYEPNNPAAKAYSAVAQEVLSYGQK</sequence>
<accession>A0A6I2RIN2</accession>
<gene>
    <name evidence="6" type="ORF">GKE90_12120</name>
</gene>
<dbReference type="FunFam" id="3.40.50.300:FF:000285">
    <property type="entry name" value="Sporulation initiation inhibitor Soj"/>
    <property type="match status" value="1"/>
</dbReference>
<evidence type="ECO:0000256" key="4">
    <source>
        <dbReference type="ARBA" id="ARBA00071824"/>
    </source>
</evidence>
<evidence type="ECO:0000256" key="1">
    <source>
        <dbReference type="ARBA" id="ARBA00006976"/>
    </source>
</evidence>
<dbReference type="SUPFAM" id="SSF52540">
    <property type="entry name" value="P-loop containing nucleoside triphosphate hydrolases"/>
    <property type="match status" value="1"/>
</dbReference>
<proteinExistence type="inferred from homology"/>
<evidence type="ECO:0000256" key="2">
    <source>
        <dbReference type="ARBA" id="ARBA00049360"/>
    </source>
</evidence>
<evidence type="ECO:0000313" key="6">
    <source>
        <dbReference type="EMBL" id="MSB49430.1"/>
    </source>
</evidence>
<evidence type="ECO:0000259" key="5">
    <source>
        <dbReference type="Pfam" id="PF13614"/>
    </source>
</evidence>
<dbReference type="InterPro" id="IPR025669">
    <property type="entry name" value="AAA_dom"/>
</dbReference>
<comment type="subunit">
    <text evidence="3">Dimerizes in the presence of ATP but not ADP; ATP-binding is required for double-stranded (ds)DNA-binding. Interacts with DnaA.</text>
</comment>
<comment type="catalytic activity">
    <reaction evidence="2">
        <text>ATP + H2O = ADP + phosphate + H(+)</text>
        <dbReference type="Rhea" id="RHEA:13065"/>
        <dbReference type="ChEBI" id="CHEBI:15377"/>
        <dbReference type="ChEBI" id="CHEBI:15378"/>
        <dbReference type="ChEBI" id="CHEBI:30616"/>
        <dbReference type="ChEBI" id="CHEBI:43474"/>
        <dbReference type="ChEBI" id="CHEBI:456216"/>
    </reaction>
</comment>
<evidence type="ECO:0000313" key="7">
    <source>
        <dbReference type="Proteomes" id="UP000429811"/>
    </source>
</evidence>
<name>A0A6I2RIN2_FLAPL</name>
<dbReference type="InterPro" id="IPR050678">
    <property type="entry name" value="DNA_Partitioning_ATPase"/>
</dbReference>